<dbReference type="InterPro" id="IPR016024">
    <property type="entry name" value="ARM-type_fold"/>
</dbReference>
<evidence type="ECO:0000259" key="7">
    <source>
        <dbReference type="Pfam" id="PF01602"/>
    </source>
</evidence>
<dbReference type="InterPro" id="IPR011989">
    <property type="entry name" value="ARM-like"/>
</dbReference>
<feature type="compositionally biased region" description="Acidic residues" evidence="6">
    <location>
        <begin position="761"/>
        <end position="791"/>
    </location>
</feature>
<organism evidence="8 9">
    <name type="scientific">Zygosaccharomyces bailii (strain CLIB 213 / ATCC 58445 / CBS 680 / BCRC 21525 / NBRC 1098 / NCYC 1416 / NRRL Y-2227)</name>
    <dbReference type="NCBI Taxonomy" id="1333698"/>
    <lineage>
        <taxon>Eukaryota</taxon>
        <taxon>Fungi</taxon>
        <taxon>Dikarya</taxon>
        <taxon>Ascomycota</taxon>
        <taxon>Saccharomycotina</taxon>
        <taxon>Saccharomycetes</taxon>
        <taxon>Saccharomycetales</taxon>
        <taxon>Saccharomycetaceae</taxon>
        <taxon>Zygosaccharomyces</taxon>
    </lineage>
</organism>
<dbReference type="GO" id="GO:0016192">
    <property type="term" value="P:vesicle-mediated transport"/>
    <property type="evidence" value="ECO:0007669"/>
    <property type="project" value="InterPro"/>
</dbReference>
<dbReference type="OrthoDB" id="10254310at2759"/>
<keyword evidence="9" id="KW-1185">Reference proteome</keyword>
<evidence type="ECO:0000313" key="8">
    <source>
        <dbReference type="EMBL" id="CDF90481.1"/>
    </source>
</evidence>
<comment type="subcellular location">
    <subcellularLocation>
        <location evidence="1">Endomembrane system</location>
    </subcellularLocation>
</comment>
<evidence type="ECO:0000256" key="6">
    <source>
        <dbReference type="SAM" id="MobiDB-lite"/>
    </source>
</evidence>
<dbReference type="EMBL" id="HG316460">
    <property type="protein sequence ID" value="CDF90481.1"/>
    <property type="molecule type" value="Genomic_DNA"/>
</dbReference>
<evidence type="ECO:0000256" key="1">
    <source>
        <dbReference type="ARBA" id="ARBA00004308"/>
    </source>
</evidence>
<reference evidence="9" key="1">
    <citation type="journal article" date="2013" name="Genome Announc.">
        <title>Genome sequence of the food spoilage yeast Zygosaccharomyces bailii CLIB 213(T).</title>
        <authorList>
            <person name="Galeote V."/>
            <person name="Bigey F."/>
            <person name="Devillers H."/>
            <person name="Neuveglise C."/>
            <person name="Dequin S."/>
        </authorList>
    </citation>
    <scope>NUCLEOTIDE SEQUENCE [LARGE SCALE GENOMIC DNA]</scope>
    <source>
        <strain evidence="9">CLIB 213 / ATCC 58445 / CBS 680 / CCRC 21525 / NBRC 1098 / NCYC 1416 / NRRL Y-2227</strain>
    </source>
</reference>
<evidence type="ECO:0000256" key="4">
    <source>
        <dbReference type="ARBA" id="ARBA00022927"/>
    </source>
</evidence>
<dbReference type="GO" id="GO:0012505">
    <property type="term" value="C:endomembrane system"/>
    <property type="evidence" value="ECO:0007669"/>
    <property type="project" value="UniProtKB-SubCell"/>
</dbReference>
<protein>
    <submittedName>
        <fullName evidence="8">ZYBA0S07-02036g1_1</fullName>
    </submittedName>
</protein>
<keyword evidence="4" id="KW-0653">Protein transport</keyword>
<name>A0A8J2T9G6_ZYGB2</name>
<feature type="domain" description="Clathrin/coatomer adaptor adaptin-like N-terminal" evidence="7">
    <location>
        <begin position="42"/>
        <end position="608"/>
    </location>
</feature>
<dbReference type="PANTHER" id="PTHR11134">
    <property type="entry name" value="ADAPTOR COMPLEX SUBUNIT BETA FAMILY MEMBER"/>
    <property type="match status" value="1"/>
</dbReference>
<dbReference type="InterPro" id="IPR026739">
    <property type="entry name" value="AP_beta"/>
</dbReference>
<dbReference type="Gene3D" id="1.25.10.10">
    <property type="entry name" value="Leucine-rich Repeat Variant"/>
    <property type="match status" value="1"/>
</dbReference>
<evidence type="ECO:0000256" key="5">
    <source>
        <dbReference type="ARBA" id="ARBA00023136"/>
    </source>
</evidence>
<dbReference type="SUPFAM" id="SSF48371">
    <property type="entry name" value="ARM repeat"/>
    <property type="match status" value="1"/>
</dbReference>
<dbReference type="Pfam" id="PF01602">
    <property type="entry name" value="Adaptin_N"/>
    <property type="match status" value="1"/>
</dbReference>
<dbReference type="Proteomes" id="UP000019375">
    <property type="component" value="Unassembled WGS sequence"/>
</dbReference>
<keyword evidence="3" id="KW-0813">Transport</keyword>
<feature type="region of interest" description="Disordered" evidence="6">
    <location>
        <begin position="750"/>
        <end position="797"/>
    </location>
</feature>
<evidence type="ECO:0000256" key="3">
    <source>
        <dbReference type="ARBA" id="ARBA00022448"/>
    </source>
</evidence>
<sequence>MVDSIYRIASALESARVITMDAAVIASSKLGETSYTTYSKSITPEQLRHLLNSRNPREIKDGMKRIISIMSSGETFIDAESYFADVVKNIISNDAKVKKMVCIYLLRYAEKDPDLALLSVNSIQKAFSDVDPEIRSSSIKALSDMKIPSLFPVVLYILKKAVNDPAEVVRSSVAFAMLKLYREQGQEVEEELKLLLQELLSDASPLVISAAIVVFRECFSQHLEWLHGHYRYYCQIMRELDLWAQESMVDLLVLYCKTYLPRPIILDVSAKTGNQRSIPMPNKFNEIPFPVYDVINNPDLSLFLECLKPLVHSFNPSVILSCSNAFYQLATPMQFKESGFPQALVRTVVSTDSIGVKISLLQTILLFSFLDSSLMLPYIKKFFVLPSDDTKVAGLKLKILSNLINEFNVEVIVDQLKFHISTSHSSELVISAANTLAVCGQLSGRWESHVMKWFINHMETSKLPNAVLDSYVNVIRLLNPTRHLRIIIKLSEVLESQKVFEDNVRAGIVWLFGEIAAVEYRICPDVLRKLIPGFSSEGPETRCQILMLSAKLLSHEIDTFKEQNEDMEYDIDNSRIGQMYKAVAYLAEFDEEYDIRDRARCFSSLFYTGKFEIATLLLQAPKPSPGVHPSSSHSSEENLYPHETDWNSLGLDSSAQKFHKIIPWNDEIFSEKDDIRMPVPLKDYSRYKKSFSSDSFASRNMIKGTSSISSNDMITENNRHSEFSPAQGKKYRLQTLEEFFSDIPAKQPIKAKKKIVTGVSSDDDDDDDDDDTNGEEDSSTEETDGEGDSDDSSSSSE</sequence>
<dbReference type="GO" id="GO:0006886">
    <property type="term" value="P:intracellular protein transport"/>
    <property type="evidence" value="ECO:0007669"/>
    <property type="project" value="InterPro"/>
</dbReference>
<dbReference type="GO" id="GO:0030117">
    <property type="term" value="C:membrane coat"/>
    <property type="evidence" value="ECO:0007669"/>
    <property type="project" value="InterPro"/>
</dbReference>
<evidence type="ECO:0000256" key="2">
    <source>
        <dbReference type="ARBA" id="ARBA00006613"/>
    </source>
</evidence>
<proteinExistence type="inferred from homology"/>
<evidence type="ECO:0000313" key="9">
    <source>
        <dbReference type="Proteomes" id="UP000019375"/>
    </source>
</evidence>
<comment type="similarity">
    <text evidence="2">Belongs to the adaptor complexes large subunit family.</text>
</comment>
<gene>
    <name evidence="8" type="ORF">BN860_02036g</name>
</gene>
<keyword evidence="5" id="KW-0472">Membrane</keyword>
<accession>A0A8J2T9G6</accession>
<dbReference type="AlphaFoldDB" id="A0A8J2T9G6"/>
<dbReference type="InterPro" id="IPR002553">
    <property type="entry name" value="Clathrin/coatomer_adapt-like_N"/>
</dbReference>